<reference evidence="2 3" key="1">
    <citation type="submission" date="2014-09" db="EMBL/GenBank/DDBJ databases">
        <title>Draft Genome Sequence of Draconibacterium sp. JN14CK-3.</title>
        <authorList>
            <person name="Dong C."/>
            <person name="Lai Q."/>
            <person name="Shao Z."/>
        </authorList>
    </citation>
    <scope>NUCLEOTIDE SEQUENCE [LARGE SCALE GENOMIC DNA]</scope>
    <source>
        <strain evidence="2 3">JN14CK-3</strain>
    </source>
</reference>
<keyword evidence="3" id="KW-1185">Reference proteome</keyword>
<comment type="caution">
    <text evidence="2">The sequence shown here is derived from an EMBL/GenBank/DDBJ whole genome shotgun (WGS) entry which is preliminary data.</text>
</comment>
<proteinExistence type="predicted"/>
<accession>A0A0D8JBU5</accession>
<evidence type="ECO:0000259" key="1">
    <source>
        <dbReference type="Pfam" id="PF06439"/>
    </source>
</evidence>
<sequence length="288" mass="33551">MKNSILLLFFTVILLSCNTSNEWESLMDKDLSKWDRYLSYKHQLGYDGQQPKDADGNLIEPIGLNKEGYNVFTVTEQDREDVLKISGEIYGCLITKKEYHNYHLRLKMKWGDKKFDPRKNLLKDSGILYHSIGPLGAEYWRTWMLSQEFQIMEGHLGDYWSQVTSAIDIRAYLPEYIMNPVADASQPFLPMGQDEDIQGFCLRSGNYEKAPGEWNLLELICYDGNSIHMVNGEVVMVLRNSRYIKDGETLPLDKGKIQLQSEAAEVFYKEIEIRELDEMPEYFAQYFN</sequence>
<protein>
    <recommendedName>
        <fullName evidence="1">3-keto-alpha-glucoside-1,2-lyase/3-keto-2-hydroxy-glucal hydratase domain-containing protein</fullName>
    </recommendedName>
</protein>
<dbReference type="PATRIC" id="fig|1544798.3.peg.2859"/>
<gene>
    <name evidence="2" type="ORF">LH29_13495</name>
</gene>
<dbReference type="Proteomes" id="UP000032544">
    <property type="component" value="Unassembled WGS sequence"/>
</dbReference>
<evidence type="ECO:0000313" key="3">
    <source>
        <dbReference type="Proteomes" id="UP000032544"/>
    </source>
</evidence>
<dbReference type="InterPro" id="IPR010496">
    <property type="entry name" value="AL/BT2_dom"/>
</dbReference>
<dbReference type="Gene3D" id="2.60.120.560">
    <property type="entry name" value="Exo-inulinase, domain 1"/>
    <property type="match status" value="1"/>
</dbReference>
<dbReference type="STRING" id="1544798.LH29_13495"/>
<dbReference type="EMBL" id="JRHC01000003">
    <property type="protein sequence ID" value="KJF43263.1"/>
    <property type="molecule type" value="Genomic_DNA"/>
</dbReference>
<dbReference type="Pfam" id="PF06439">
    <property type="entry name" value="3keto-disac_hyd"/>
    <property type="match status" value="1"/>
</dbReference>
<dbReference type="RefSeq" id="WP_045030461.1">
    <property type="nucleotide sequence ID" value="NZ_JRHC01000003.1"/>
</dbReference>
<dbReference type="PROSITE" id="PS51257">
    <property type="entry name" value="PROKAR_LIPOPROTEIN"/>
    <property type="match status" value="1"/>
</dbReference>
<dbReference type="GO" id="GO:0016787">
    <property type="term" value="F:hydrolase activity"/>
    <property type="evidence" value="ECO:0007669"/>
    <property type="project" value="InterPro"/>
</dbReference>
<name>A0A0D8JBU5_9BACT</name>
<organism evidence="2 3">
    <name type="scientific">Draconibacterium sediminis</name>
    <dbReference type="NCBI Taxonomy" id="1544798"/>
    <lineage>
        <taxon>Bacteria</taxon>
        <taxon>Pseudomonadati</taxon>
        <taxon>Bacteroidota</taxon>
        <taxon>Bacteroidia</taxon>
        <taxon>Marinilabiliales</taxon>
        <taxon>Prolixibacteraceae</taxon>
        <taxon>Draconibacterium</taxon>
    </lineage>
</organism>
<evidence type="ECO:0000313" key="2">
    <source>
        <dbReference type="EMBL" id="KJF43263.1"/>
    </source>
</evidence>
<dbReference type="OrthoDB" id="259356at2"/>
<feature type="domain" description="3-keto-alpha-glucoside-1,2-lyase/3-keto-2-hydroxy-glucal hydratase" evidence="1">
    <location>
        <begin position="22"/>
        <end position="274"/>
    </location>
</feature>
<dbReference type="AlphaFoldDB" id="A0A0D8JBU5"/>